<proteinExistence type="predicted"/>
<sequence length="72" mass="8083">IVATSKEGVDLVEKGGLGNGRGQVSEHHFGSIHIHLHHKTLENNYDYWNGILVIWQKKCPSDYIFPALSVID</sequence>
<dbReference type="AlphaFoldDB" id="A0A2P5BIX7"/>
<dbReference type="OrthoDB" id="10565068at2759"/>
<organism evidence="1 2">
    <name type="scientific">Parasponia andersonii</name>
    <name type="common">Sponia andersonii</name>
    <dbReference type="NCBI Taxonomy" id="3476"/>
    <lineage>
        <taxon>Eukaryota</taxon>
        <taxon>Viridiplantae</taxon>
        <taxon>Streptophyta</taxon>
        <taxon>Embryophyta</taxon>
        <taxon>Tracheophyta</taxon>
        <taxon>Spermatophyta</taxon>
        <taxon>Magnoliopsida</taxon>
        <taxon>eudicotyledons</taxon>
        <taxon>Gunneridae</taxon>
        <taxon>Pentapetalae</taxon>
        <taxon>rosids</taxon>
        <taxon>fabids</taxon>
        <taxon>Rosales</taxon>
        <taxon>Cannabaceae</taxon>
        <taxon>Parasponia</taxon>
    </lineage>
</organism>
<gene>
    <name evidence="1" type="ORF">PanWU01x14_234520</name>
</gene>
<dbReference type="Proteomes" id="UP000237105">
    <property type="component" value="Unassembled WGS sequence"/>
</dbReference>
<protein>
    <submittedName>
        <fullName evidence="1">Uncharacterized protein</fullName>
    </submittedName>
</protein>
<keyword evidence="2" id="KW-1185">Reference proteome</keyword>
<name>A0A2P5BIX7_PARAD</name>
<dbReference type="EMBL" id="JXTB01000271">
    <property type="protein sequence ID" value="PON48749.1"/>
    <property type="molecule type" value="Genomic_DNA"/>
</dbReference>
<feature type="non-terminal residue" evidence="1">
    <location>
        <position position="1"/>
    </location>
</feature>
<reference evidence="2" key="1">
    <citation type="submission" date="2016-06" db="EMBL/GenBank/DDBJ databases">
        <title>Parallel loss of symbiosis genes in relatives of nitrogen-fixing non-legume Parasponia.</title>
        <authorList>
            <person name="Van Velzen R."/>
            <person name="Holmer R."/>
            <person name="Bu F."/>
            <person name="Rutten L."/>
            <person name="Van Zeijl A."/>
            <person name="Liu W."/>
            <person name="Santuari L."/>
            <person name="Cao Q."/>
            <person name="Sharma T."/>
            <person name="Shen D."/>
            <person name="Roswanjaya Y."/>
            <person name="Wardhani T."/>
            <person name="Kalhor M.S."/>
            <person name="Jansen J."/>
            <person name="Van den Hoogen J."/>
            <person name="Gungor B."/>
            <person name="Hartog M."/>
            <person name="Hontelez J."/>
            <person name="Verver J."/>
            <person name="Yang W.-C."/>
            <person name="Schijlen E."/>
            <person name="Repin R."/>
            <person name="Schilthuizen M."/>
            <person name="Schranz E."/>
            <person name="Heidstra R."/>
            <person name="Miyata K."/>
            <person name="Fedorova E."/>
            <person name="Kohlen W."/>
            <person name="Bisseling T."/>
            <person name="Smit S."/>
            <person name="Geurts R."/>
        </authorList>
    </citation>
    <scope>NUCLEOTIDE SEQUENCE [LARGE SCALE GENOMIC DNA]</scope>
    <source>
        <strain evidence="2">cv. WU1-14</strain>
    </source>
</reference>
<accession>A0A2P5BIX7</accession>
<comment type="caution">
    <text evidence="1">The sequence shown here is derived from an EMBL/GenBank/DDBJ whole genome shotgun (WGS) entry which is preliminary data.</text>
</comment>
<evidence type="ECO:0000313" key="1">
    <source>
        <dbReference type="EMBL" id="PON48749.1"/>
    </source>
</evidence>
<evidence type="ECO:0000313" key="2">
    <source>
        <dbReference type="Proteomes" id="UP000237105"/>
    </source>
</evidence>